<keyword evidence="2" id="KW-0472">Membrane</keyword>
<keyword evidence="2" id="KW-0812">Transmembrane</keyword>
<accession>A0A239HQ65</accession>
<feature type="region of interest" description="Disordered" evidence="1">
    <location>
        <begin position="165"/>
        <end position="216"/>
    </location>
</feature>
<name>A0A239HQ65_9BURK</name>
<evidence type="ECO:0000256" key="1">
    <source>
        <dbReference type="SAM" id="MobiDB-lite"/>
    </source>
</evidence>
<dbReference type="AlphaFoldDB" id="A0A239HQ65"/>
<dbReference type="EMBL" id="FZOT01000007">
    <property type="protein sequence ID" value="SNS83420.1"/>
    <property type="molecule type" value="Genomic_DNA"/>
</dbReference>
<gene>
    <name evidence="3" type="ORF">SAMN06265795_107108</name>
</gene>
<sequence length="216" mass="22811">MDRSNENTISAAAWLIGGLAAGAAIMFMADPERGPRRRAMVADKFNDAVAGASDYLDSAKSDMSSRVQDWTDTAQSKLNDAKSRLSDAGSRVADAGSRFADTGSSYSSEARSRLSDAADSLDSNSLQRALNRELWMIAGAAVGALTMFLADPDQGRRRRAMANDKLRSAANSVSSTSRDLGSRAQGLMASARSKVSGGGKYTNGQFPDGEIPYGHS</sequence>
<organism evidence="3 4">
    <name type="scientific">Noviherbaspirillum humi</name>
    <dbReference type="NCBI Taxonomy" id="1688639"/>
    <lineage>
        <taxon>Bacteria</taxon>
        <taxon>Pseudomonadati</taxon>
        <taxon>Pseudomonadota</taxon>
        <taxon>Betaproteobacteria</taxon>
        <taxon>Burkholderiales</taxon>
        <taxon>Oxalobacteraceae</taxon>
        <taxon>Noviherbaspirillum</taxon>
    </lineage>
</organism>
<proteinExistence type="predicted"/>
<protein>
    <submittedName>
        <fullName evidence="3">YtxH-like protein</fullName>
    </submittedName>
</protein>
<evidence type="ECO:0000313" key="4">
    <source>
        <dbReference type="Proteomes" id="UP000198284"/>
    </source>
</evidence>
<keyword evidence="4" id="KW-1185">Reference proteome</keyword>
<feature type="transmembrane region" description="Helical" evidence="2">
    <location>
        <begin position="12"/>
        <end position="29"/>
    </location>
</feature>
<reference evidence="3 4" key="1">
    <citation type="submission" date="2017-06" db="EMBL/GenBank/DDBJ databases">
        <authorList>
            <person name="Kim H.J."/>
            <person name="Triplett B.A."/>
        </authorList>
    </citation>
    <scope>NUCLEOTIDE SEQUENCE [LARGE SCALE GENOMIC DNA]</scope>
    <source>
        <strain evidence="3 4">U15</strain>
    </source>
</reference>
<evidence type="ECO:0000256" key="2">
    <source>
        <dbReference type="SAM" id="Phobius"/>
    </source>
</evidence>
<keyword evidence="2" id="KW-1133">Transmembrane helix</keyword>
<dbReference type="Proteomes" id="UP000198284">
    <property type="component" value="Unassembled WGS sequence"/>
</dbReference>
<evidence type="ECO:0000313" key="3">
    <source>
        <dbReference type="EMBL" id="SNS83420.1"/>
    </source>
</evidence>
<feature type="compositionally biased region" description="Polar residues" evidence="1">
    <location>
        <begin position="169"/>
        <end position="179"/>
    </location>
</feature>
<feature type="region of interest" description="Disordered" evidence="1">
    <location>
        <begin position="78"/>
        <end position="106"/>
    </location>
</feature>